<evidence type="ECO:0000313" key="2">
    <source>
        <dbReference type="Proteomes" id="UP001222027"/>
    </source>
</evidence>
<dbReference type="EMBL" id="JAQQAF010000003">
    <property type="protein sequence ID" value="KAJ8498561.1"/>
    <property type="molecule type" value="Genomic_DNA"/>
</dbReference>
<evidence type="ECO:0000313" key="1">
    <source>
        <dbReference type="EMBL" id="KAJ8498561.1"/>
    </source>
</evidence>
<comment type="caution">
    <text evidence="1">The sequence shown here is derived from an EMBL/GenBank/DDBJ whole genome shotgun (WGS) entry which is preliminary data.</text>
</comment>
<reference evidence="1 2" key="1">
    <citation type="submission" date="2022-12" db="EMBL/GenBank/DDBJ databases">
        <title>Chromosome-scale assembly of the Ensete ventricosum genome.</title>
        <authorList>
            <person name="Dussert Y."/>
            <person name="Stocks J."/>
            <person name="Wendawek A."/>
            <person name="Woldeyes F."/>
            <person name="Nichols R.A."/>
            <person name="Borrell J.S."/>
        </authorList>
    </citation>
    <scope>NUCLEOTIDE SEQUENCE [LARGE SCALE GENOMIC DNA]</scope>
    <source>
        <strain evidence="2">cv. Maze</strain>
        <tissue evidence="1">Seeds</tissue>
    </source>
</reference>
<organism evidence="1 2">
    <name type="scientific">Ensete ventricosum</name>
    <name type="common">Abyssinian banana</name>
    <name type="synonym">Musa ensete</name>
    <dbReference type="NCBI Taxonomy" id="4639"/>
    <lineage>
        <taxon>Eukaryota</taxon>
        <taxon>Viridiplantae</taxon>
        <taxon>Streptophyta</taxon>
        <taxon>Embryophyta</taxon>
        <taxon>Tracheophyta</taxon>
        <taxon>Spermatophyta</taxon>
        <taxon>Magnoliopsida</taxon>
        <taxon>Liliopsida</taxon>
        <taxon>Zingiberales</taxon>
        <taxon>Musaceae</taxon>
        <taxon>Ensete</taxon>
    </lineage>
</organism>
<name>A0AAV8RE99_ENSVE</name>
<gene>
    <name evidence="1" type="ORF">OPV22_009113</name>
</gene>
<dbReference type="Proteomes" id="UP001222027">
    <property type="component" value="Unassembled WGS sequence"/>
</dbReference>
<protein>
    <submittedName>
        <fullName evidence="1">Uncharacterized protein</fullName>
    </submittedName>
</protein>
<dbReference type="AlphaFoldDB" id="A0AAV8RE99"/>
<sequence>MLSQLMILDRQTGPCATLLRHCTRSYTNGPEFSLWKLRTADLVLEMDSLFVLGWEGQLRDVHREDSQKKALYHVKRAQRQMLWAKTRTKDRNLVICYRLHLSSYHL</sequence>
<accession>A0AAV8RE99</accession>
<proteinExistence type="predicted"/>
<keyword evidence="2" id="KW-1185">Reference proteome</keyword>